<name>K2N3N2_TRYCR</name>
<organism evidence="3 5">
    <name type="scientific">Trypanosoma cruzi marinkellei</name>
    <dbReference type="NCBI Taxonomy" id="85056"/>
    <lineage>
        <taxon>Eukaryota</taxon>
        <taxon>Discoba</taxon>
        <taxon>Euglenozoa</taxon>
        <taxon>Kinetoplastea</taxon>
        <taxon>Metakinetoplastina</taxon>
        <taxon>Trypanosomatida</taxon>
        <taxon>Trypanosomatidae</taxon>
        <taxon>Trypanosoma</taxon>
        <taxon>Schizotrypanum</taxon>
    </lineage>
</organism>
<feature type="region of interest" description="Disordered" evidence="1">
    <location>
        <begin position="273"/>
        <end position="302"/>
    </location>
</feature>
<feature type="chain" id="PRO_5007677397" evidence="2">
    <location>
        <begin position="35"/>
        <end position="407"/>
    </location>
</feature>
<feature type="region of interest" description="Disordered" evidence="1">
    <location>
        <begin position="367"/>
        <end position="407"/>
    </location>
</feature>
<dbReference type="OrthoDB" id="249685at2759"/>
<reference evidence="3 5" key="1">
    <citation type="journal article" date="2012" name="BMC Genomics">
        <title>Comparative genomic analysis of human infective Trypanosoma cruzi lineages with the bat-restricted subspecies T. cruzi marinkellei.</title>
        <authorList>
            <person name="Franzen O."/>
            <person name="Talavera-Lopez C."/>
            <person name="Ochaya S."/>
            <person name="Butler C.E."/>
            <person name="Messenger L.A."/>
            <person name="Lewis M.D."/>
            <person name="Llewellyn M.S."/>
            <person name="Marinkelle C.J."/>
            <person name="Tyler K.M."/>
            <person name="Miles M.A."/>
            <person name="Andersson B."/>
        </authorList>
    </citation>
    <scope>NUCLEOTIDE SEQUENCE [LARGE SCALE GENOMIC DNA]</scope>
    <source>
        <strain evidence="3 5">B7</strain>
    </source>
</reference>
<accession>K2N3N2</accession>
<dbReference type="AlphaFoldDB" id="K2N3N2"/>
<sequence>MQRKYLSFSFTFSLLPTLWASLLLLSLQILSTTASEITGTPYEFPMSHLEEIVRSSTAIELSPSAWGMFFFVPTAQQLEDLLIQEKKHWWCVVFVNVSSEKMKEFSSDFIRESILPAVGKLEAKQEERRTAGEELLVARVVVVDIQDSQRYFDLYPFAYIFESSGVGENAGTTGRPDLLSGVEKMIKKGRMMRGTRSDPKMPVILLFRPGAAAYLRKGRQWRSKQLKESHPLRMMVHLDRMEPFISEVPQGIVMAPLSLSLHLLSDYENCPKNPSRASVGAGAKKQGGTPKGKTVDDDDDDVDDATLGILTVKELRQHQERVLGTLRRVRERQQGRGRENPLSLESLRGVSAKDRVKELMRRVKSLNNQVDDLQDEDGAPANNNNNHAPRDEDDDEEAEDEEQFNDL</sequence>
<evidence type="ECO:0000313" key="5">
    <source>
        <dbReference type="Proteomes" id="UP000007350"/>
    </source>
</evidence>
<protein>
    <submittedName>
        <fullName evidence="3">Uncharacterized protein</fullName>
    </submittedName>
</protein>
<gene>
    <name evidence="4" type="ORF">MOQ_000644</name>
    <name evidence="3" type="ORF">MOQ_006975</name>
</gene>
<dbReference type="EMBL" id="AHKC01001619">
    <property type="protein sequence ID" value="EKF39132.1"/>
    <property type="molecule type" value="Genomic_DNA"/>
</dbReference>
<feature type="compositionally biased region" description="Acidic residues" evidence="1">
    <location>
        <begin position="391"/>
        <end position="407"/>
    </location>
</feature>
<keyword evidence="5" id="KW-1185">Reference proteome</keyword>
<comment type="caution">
    <text evidence="3">The sequence shown here is derived from an EMBL/GenBank/DDBJ whole genome shotgun (WGS) entry which is preliminary data.</text>
</comment>
<dbReference type="Proteomes" id="UP000007350">
    <property type="component" value="Unassembled WGS sequence"/>
</dbReference>
<dbReference type="EMBL" id="AHKC01013702">
    <property type="protein sequence ID" value="EKF29251.1"/>
    <property type="molecule type" value="Genomic_DNA"/>
</dbReference>
<evidence type="ECO:0000313" key="4">
    <source>
        <dbReference type="EMBL" id="EKF39132.1"/>
    </source>
</evidence>
<keyword evidence="2" id="KW-0732">Signal</keyword>
<feature type="signal peptide" evidence="2">
    <location>
        <begin position="1"/>
        <end position="34"/>
    </location>
</feature>
<evidence type="ECO:0000313" key="3">
    <source>
        <dbReference type="EMBL" id="EKF29251.1"/>
    </source>
</evidence>
<proteinExistence type="predicted"/>
<evidence type="ECO:0000256" key="1">
    <source>
        <dbReference type="SAM" id="MobiDB-lite"/>
    </source>
</evidence>
<evidence type="ECO:0000256" key="2">
    <source>
        <dbReference type="SAM" id="SignalP"/>
    </source>
</evidence>